<feature type="compositionally biased region" description="Polar residues" evidence="1">
    <location>
        <begin position="1"/>
        <end position="15"/>
    </location>
</feature>
<keyword evidence="5" id="KW-1185">Reference proteome</keyword>
<evidence type="ECO:0000256" key="1">
    <source>
        <dbReference type="SAM" id="MobiDB-lite"/>
    </source>
</evidence>
<dbReference type="Proteomes" id="UP001060123">
    <property type="component" value="Chromosome"/>
</dbReference>
<feature type="domain" description="ORC1/DEAH AAA+ ATPase" evidence="3">
    <location>
        <begin position="131"/>
        <end position="248"/>
    </location>
</feature>
<evidence type="ECO:0000259" key="3">
    <source>
        <dbReference type="Pfam" id="PF13401"/>
    </source>
</evidence>
<dbReference type="InterPro" id="IPR049945">
    <property type="entry name" value="AAA_22"/>
</dbReference>
<dbReference type="PANTHER" id="PTHR35894">
    <property type="entry name" value="GENERAL SECRETION PATHWAY PROTEIN A-RELATED"/>
    <property type="match status" value="1"/>
</dbReference>
<proteinExistence type="predicted"/>
<evidence type="ECO:0000313" key="4">
    <source>
        <dbReference type="EMBL" id="UWU13248.1"/>
    </source>
</evidence>
<feature type="region of interest" description="Disordered" evidence="1">
    <location>
        <begin position="1"/>
        <end position="25"/>
    </location>
</feature>
<dbReference type="SUPFAM" id="SSF47681">
    <property type="entry name" value="C-terminal domain of B transposition protein"/>
    <property type="match status" value="1"/>
</dbReference>
<organism evidence="4 5">
    <name type="scientific">Rhizobium sullae</name>
    <name type="common">Rhizobium hedysari</name>
    <dbReference type="NCBI Taxonomy" id="50338"/>
    <lineage>
        <taxon>Bacteria</taxon>
        <taxon>Pseudomonadati</taxon>
        <taxon>Pseudomonadota</taxon>
        <taxon>Alphaproteobacteria</taxon>
        <taxon>Hyphomicrobiales</taxon>
        <taxon>Rhizobiaceae</taxon>
        <taxon>Rhizobium/Agrobacterium group</taxon>
        <taxon>Rhizobium</taxon>
    </lineage>
</organism>
<dbReference type="Pfam" id="PF13401">
    <property type="entry name" value="AAA_22"/>
    <property type="match status" value="1"/>
</dbReference>
<dbReference type="InterPro" id="IPR010982">
    <property type="entry name" value="Lambda_DNA-bd_dom_sf"/>
</dbReference>
<dbReference type="InterPro" id="IPR036733">
    <property type="entry name" value="B_transposit_C_sf"/>
</dbReference>
<reference evidence="4" key="1">
    <citation type="submission" date="2022-09" db="EMBL/GenBank/DDBJ databases">
        <title>Australian commercial rhizobial inoculants.</title>
        <authorList>
            <person name="Kohlmeier M.G."/>
            <person name="O'Hara G.W."/>
            <person name="Colombi E."/>
            <person name="Ramsay J.P."/>
            <person name="Terpolilli J."/>
        </authorList>
    </citation>
    <scope>NUCLEOTIDE SEQUENCE</scope>
    <source>
        <strain evidence="4">WSM1592</strain>
    </source>
</reference>
<dbReference type="Gene3D" id="1.10.260.40">
    <property type="entry name" value="lambda repressor-like DNA-binding domains"/>
    <property type="match status" value="1"/>
</dbReference>
<evidence type="ECO:0000313" key="5">
    <source>
        <dbReference type="Proteomes" id="UP001060123"/>
    </source>
</evidence>
<feature type="domain" description="B transposition protein C-terminal" evidence="2">
    <location>
        <begin position="262"/>
        <end position="337"/>
    </location>
</feature>
<name>A0ABY5XFD2_RHISU</name>
<dbReference type="PANTHER" id="PTHR35894:SF5">
    <property type="entry name" value="MU-LIKE PROPHAGE FLUMU DNA TRANSPOSITION PROTEIN B"/>
    <property type="match status" value="1"/>
</dbReference>
<evidence type="ECO:0000259" key="2">
    <source>
        <dbReference type="Pfam" id="PF09077"/>
    </source>
</evidence>
<dbReference type="Pfam" id="PF09077">
    <property type="entry name" value="Phage-MuB_C"/>
    <property type="match status" value="1"/>
</dbReference>
<dbReference type="RefSeq" id="WP_027508178.1">
    <property type="nucleotide sequence ID" value="NZ_CP104143.1"/>
</dbReference>
<dbReference type="EMBL" id="CP104143">
    <property type="protein sequence ID" value="UWU13248.1"/>
    <property type="molecule type" value="Genomic_DNA"/>
</dbReference>
<dbReference type="SUPFAM" id="SSF52540">
    <property type="entry name" value="P-loop containing nucleoside triphosphate hydrolases"/>
    <property type="match status" value="1"/>
</dbReference>
<sequence length="345" mass="38286">MNERIGTSQIKNASPTWERPFKAPELSANRTKDDVTTWWSLVDRVIEIATVNGFTKSEVARRMQMPEGTFSQWFSGKYAGRLDTTNKQVEQWLLAMEEQAGLAASIPTSPGFIKTRISAEITETLAWAQMTADMVMITLAAGNGKTAACRHYCATRPHAYLATISPHTKTVHGMLVELAAELDVQEHNPAKLTRKIGMKLQRIGSGSLLIIDEAQNLVDDAINQLRHFVDVYQCGVALVGNNEVYTRFTKRSDGPSYDQLKSRLGKRLKRDKPRVEDLQAFIAAWGVADLDCVKLLTGIGMKGGALRQIDKTLKLASMLAMGAQEPLAKQHIEAAWKNRDVEDMA</sequence>
<dbReference type="Gene3D" id="1.10.1180.10">
    <property type="entry name" value="B transposition protein, C-terminal domain"/>
    <property type="match status" value="1"/>
</dbReference>
<dbReference type="InterPro" id="IPR052026">
    <property type="entry name" value="ExeA_AAA_ATPase_DNA-bind"/>
</dbReference>
<accession>A0ABY5XFD2</accession>
<dbReference type="InterPro" id="IPR009084">
    <property type="entry name" value="B_transpositn_C"/>
</dbReference>
<protein>
    <submittedName>
        <fullName evidence="4">AAA family ATPase</fullName>
    </submittedName>
</protein>
<gene>
    <name evidence="4" type="ORF">N2599_13955</name>
</gene>
<dbReference type="InterPro" id="IPR027417">
    <property type="entry name" value="P-loop_NTPase"/>
</dbReference>